<name>A0A838AEL5_9PSEU</name>
<evidence type="ECO:0000256" key="1">
    <source>
        <dbReference type="ARBA" id="ARBA00023002"/>
    </source>
</evidence>
<dbReference type="EC" id="1.-.-.-" evidence="3"/>
<evidence type="ECO:0000259" key="2">
    <source>
        <dbReference type="Pfam" id="PF01243"/>
    </source>
</evidence>
<dbReference type="PANTHER" id="PTHR35176">
    <property type="entry name" value="HEME OXYGENASE HI_0854-RELATED"/>
    <property type="match status" value="1"/>
</dbReference>
<accession>A0A838AEL5</accession>
<dbReference type="GO" id="GO:0070967">
    <property type="term" value="F:coenzyme F420 binding"/>
    <property type="evidence" value="ECO:0007669"/>
    <property type="project" value="TreeGrafter"/>
</dbReference>
<keyword evidence="4" id="KW-1185">Reference proteome</keyword>
<dbReference type="InterPro" id="IPR019966">
    <property type="entry name" value="F420-dep_enz_PPOX_Rv3369"/>
</dbReference>
<dbReference type="Gene3D" id="2.30.110.10">
    <property type="entry name" value="Electron Transport, Fmn-binding Protein, Chain A"/>
    <property type="match status" value="1"/>
</dbReference>
<dbReference type="Pfam" id="PF01243">
    <property type="entry name" value="PNPOx_N"/>
    <property type="match status" value="1"/>
</dbReference>
<dbReference type="EMBL" id="JACCKD010000008">
    <property type="protein sequence ID" value="MBA0127650.1"/>
    <property type="molecule type" value="Genomic_DNA"/>
</dbReference>
<evidence type="ECO:0000313" key="3">
    <source>
        <dbReference type="EMBL" id="MBA0127650.1"/>
    </source>
</evidence>
<dbReference type="AlphaFoldDB" id="A0A838AEL5"/>
<dbReference type="Proteomes" id="UP000582974">
    <property type="component" value="Unassembled WGS sequence"/>
</dbReference>
<dbReference type="InterPro" id="IPR011576">
    <property type="entry name" value="Pyridox_Oxase_N"/>
</dbReference>
<dbReference type="NCBIfam" id="TIGR03667">
    <property type="entry name" value="Rv3369"/>
    <property type="match status" value="1"/>
</dbReference>
<sequence>MSPAVLPDPQTAFGRRVRERLRDDSLIWLSTVGQDGTPQPNPVWFLWEDGSVLVYNLPSAHRLTHIRHRPRVSLHFNSSAGGGDIVVLRGTATPVDDVPPPHEHPGYLAKYRDGMVHISGSPEAFGAQFPAALRIDVTRVRGFVE</sequence>
<organism evidence="3 4">
    <name type="scientific">Haloechinothrix aidingensis</name>
    <dbReference type="NCBI Taxonomy" id="2752311"/>
    <lineage>
        <taxon>Bacteria</taxon>
        <taxon>Bacillati</taxon>
        <taxon>Actinomycetota</taxon>
        <taxon>Actinomycetes</taxon>
        <taxon>Pseudonocardiales</taxon>
        <taxon>Pseudonocardiaceae</taxon>
        <taxon>Haloechinothrix</taxon>
    </lineage>
</organism>
<dbReference type="InterPro" id="IPR052019">
    <property type="entry name" value="F420H2_bilvrd_red/Heme_oxyg"/>
</dbReference>
<dbReference type="SUPFAM" id="SSF50475">
    <property type="entry name" value="FMN-binding split barrel"/>
    <property type="match status" value="1"/>
</dbReference>
<keyword evidence="1 3" id="KW-0560">Oxidoreductase</keyword>
<proteinExistence type="predicted"/>
<reference evidence="3 4" key="1">
    <citation type="submission" date="2020-07" db="EMBL/GenBank/DDBJ databases">
        <title>Genome of Haloechinothrix sp.</title>
        <authorList>
            <person name="Tang S.-K."/>
            <person name="Yang L."/>
            <person name="Zhu W.-Y."/>
        </authorList>
    </citation>
    <scope>NUCLEOTIDE SEQUENCE [LARGE SCALE GENOMIC DNA]</scope>
    <source>
        <strain evidence="3 4">YIM 98757</strain>
    </source>
</reference>
<evidence type="ECO:0000313" key="4">
    <source>
        <dbReference type="Proteomes" id="UP000582974"/>
    </source>
</evidence>
<dbReference type="RefSeq" id="WP_180894480.1">
    <property type="nucleotide sequence ID" value="NZ_JACCKD010000008.1"/>
</dbReference>
<dbReference type="GO" id="GO:0005829">
    <property type="term" value="C:cytosol"/>
    <property type="evidence" value="ECO:0007669"/>
    <property type="project" value="TreeGrafter"/>
</dbReference>
<dbReference type="PANTHER" id="PTHR35176:SF6">
    <property type="entry name" value="HEME OXYGENASE HI_0854-RELATED"/>
    <property type="match status" value="1"/>
</dbReference>
<dbReference type="GO" id="GO:0016627">
    <property type="term" value="F:oxidoreductase activity, acting on the CH-CH group of donors"/>
    <property type="evidence" value="ECO:0007669"/>
    <property type="project" value="TreeGrafter"/>
</dbReference>
<gene>
    <name evidence="3" type="ORF">H0B56_19070</name>
</gene>
<dbReference type="InterPro" id="IPR012349">
    <property type="entry name" value="Split_barrel_FMN-bd"/>
</dbReference>
<protein>
    <submittedName>
        <fullName evidence="3">TIGR03667 family PPOX class F420-dependent oxidoreductase</fullName>
        <ecNumber evidence="3">1.-.-.-</ecNumber>
    </submittedName>
</protein>
<feature type="domain" description="Pyridoxamine 5'-phosphate oxidase N-terminal" evidence="2">
    <location>
        <begin position="16"/>
        <end position="102"/>
    </location>
</feature>
<comment type="caution">
    <text evidence="3">The sequence shown here is derived from an EMBL/GenBank/DDBJ whole genome shotgun (WGS) entry which is preliminary data.</text>
</comment>